<protein>
    <submittedName>
        <fullName evidence="2">ESS family glutamate:Na+ symporter</fullName>
    </submittedName>
</protein>
<dbReference type="Pfam" id="PF03616">
    <property type="entry name" value="Glt_symporter"/>
    <property type="match status" value="2"/>
</dbReference>
<dbReference type="GO" id="GO:0015813">
    <property type="term" value="P:L-glutamate transmembrane transport"/>
    <property type="evidence" value="ECO:0007669"/>
    <property type="project" value="InterPro"/>
</dbReference>
<gene>
    <name evidence="2" type="ORF">GGQ83_001168</name>
</gene>
<name>A0A840AA22_9PROT</name>
<comment type="caution">
    <text evidence="2">The sequence shown here is derived from an EMBL/GenBank/DDBJ whole genome shotgun (WGS) entry which is preliminary data.</text>
</comment>
<dbReference type="EMBL" id="JACIDJ010000001">
    <property type="protein sequence ID" value="MBB3897742.1"/>
    <property type="molecule type" value="Genomic_DNA"/>
</dbReference>
<feature type="transmembrane region" description="Helical" evidence="1">
    <location>
        <begin position="326"/>
        <end position="347"/>
    </location>
</feature>
<dbReference type="GO" id="GO:0015501">
    <property type="term" value="F:glutamate:sodium symporter activity"/>
    <property type="evidence" value="ECO:0007669"/>
    <property type="project" value="InterPro"/>
</dbReference>
<dbReference type="RefSeq" id="WP_184382769.1">
    <property type="nucleotide sequence ID" value="NZ_JACIDJ010000001.1"/>
</dbReference>
<proteinExistence type="predicted"/>
<organism evidence="2 3">
    <name type="scientific">Roseococcus suduntuyensis</name>
    <dbReference type="NCBI Taxonomy" id="455361"/>
    <lineage>
        <taxon>Bacteria</taxon>
        <taxon>Pseudomonadati</taxon>
        <taxon>Pseudomonadota</taxon>
        <taxon>Alphaproteobacteria</taxon>
        <taxon>Acetobacterales</taxon>
        <taxon>Roseomonadaceae</taxon>
        <taxon>Roseococcus</taxon>
    </lineage>
</organism>
<feature type="transmembrane region" description="Helical" evidence="1">
    <location>
        <begin position="237"/>
        <end position="255"/>
    </location>
</feature>
<dbReference type="PANTHER" id="PTHR36178">
    <property type="entry name" value="SLR0625 PROTEIN"/>
    <property type="match status" value="1"/>
</dbReference>
<keyword evidence="1" id="KW-0812">Transmembrane</keyword>
<feature type="transmembrane region" description="Helical" evidence="1">
    <location>
        <begin position="159"/>
        <end position="183"/>
    </location>
</feature>
<dbReference type="InterPro" id="IPR004445">
    <property type="entry name" value="GltS"/>
</dbReference>
<dbReference type="PANTHER" id="PTHR36178:SF1">
    <property type="entry name" value="SODIUM_GLUTAMATE SYMPORTER"/>
    <property type="match status" value="1"/>
</dbReference>
<reference evidence="2 3" key="1">
    <citation type="submission" date="2020-08" db="EMBL/GenBank/DDBJ databases">
        <title>Genomic Encyclopedia of Type Strains, Phase IV (KMG-IV): sequencing the most valuable type-strain genomes for metagenomic binning, comparative biology and taxonomic classification.</title>
        <authorList>
            <person name="Goeker M."/>
        </authorList>
    </citation>
    <scope>NUCLEOTIDE SEQUENCE [LARGE SCALE GENOMIC DNA]</scope>
    <source>
        <strain evidence="2 3">DSM 19979</strain>
    </source>
</reference>
<keyword evidence="1" id="KW-0472">Membrane</keyword>
<feature type="transmembrane region" description="Helical" evidence="1">
    <location>
        <begin position="267"/>
        <end position="286"/>
    </location>
</feature>
<evidence type="ECO:0000256" key="1">
    <source>
        <dbReference type="SAM" id="Phobius"/>
    </source>
</evidence>
<feature type="transmembrane region" description="Helical" evidence="1">
    <location>
        <begin position="359"/>
        <end position="388"/>
    </location>
</feature>
<accession>A0A840AA22</accession>
<feature type="transmembrane region" description="Helical" evidence="1">
    <location>
        <begin position="204"/>
        <end position="225"/>
    </location>
</feature>
<feature type="transmembrane region" description="Helical" evidence="1">
    <location>
        <begin position="292"/>
        <end position="314"/>
    </location>
</feature>
<evidence type="ECO:0000313" key="2">
    <source>
        <dbReference type="EMBL" id="MBB3897742.1"/>
    </source>
</evidence>
<sequence length="390" mass="39647">MALDAVGSLAVAALVILLGRALHRGFPALTRWHIPEPVSGGTAWALGVALLHLADAPVPETSAAIREPMLLAFFATVGLSADLRQLLQGGALLARFALLTVGLILAQNALGVGLAVALGLDPLIGLLAGSVTLVGGHGTGAAFGGLFAGEYGVPAALELAVAASTLGIVIGGLLAGPVARGLGGARGTAGADSPPPPPRRPDEAALAPTLALVLLCVAAAMAMVPLARTWPVTLPDFLWALLAGVLLRNLILAPLRQPPPPPALEALSGITLALFLALAMAALRLWELVALAGPLLLLLAAQTLATALFARWMVFRVMGRDAEAAVCAAGFFGFAIGSTATAVATMREMENHHGPMPRAILIVSLTAGLFVTLANALLLTLILMLPLFAR</sequence>
<feature type="transmembrane region" description="Helical" evidence="1">
    <location>
        <begin position="123"/>
        <end position="147"/>
    </location>
</feature>
<dbReference type="GO" id="GO:0016020">
    <property type="term" value="C:membrane"/>
    <property type="evidence" value="ECO:0007669"/>
    <property type="project" value="InterPro"/>
</dbReference>
<feature type="transmembrane region" description="Helical" evidence="1">
    <location>
        <begin position="93"/>
        <end position="116"/>
    </location>
</feature>
<evidence type="ECO:0000313" key="3">
    <source>
        <dbReference type="Proteomes" id="UP000553193"/>
    </source>
</evidence>
<dbReference type="Proteomes" id="UP000553193">
    <property type="component" value="Unassembled WGS sequence"/>
</dbReference>
<keyword evidence="1" id="KW-1133">Transmembrane helix</keyword>
<keyword evidence="3" id="KW-1185">Reference proteome</keyword>
<dbReference type="AlphaFoldDB" id="A0A840AA22"/>